<feature type="compositionally biased region" description="Gly residues" evidence="2">
    <location>
        <begin position="1428"/>
        <end position="1439"/>
    </location>
</feature>
<evidence type="ECO:0000256" key="1">
    <source>
        <dbReference type="ARBA" id="ARBA00022737"/>
    </source>
</evidence>
<dbReference type="InterPro" id="IPR042197">
    <property type="entry name" value="Apaf_helical"/>
</dbReference>
<dbReference type="STRING" id="43151.W5JTA0"/>
<dbReference type="Gene3D" id="1.25.40.370">
    <property type="match status" value="1"/>
</dbReference>
<organism evidence="4">
    <name type="scientific">Anopheles darlingi</name>
    <name type="common">Mosquito</name>
    <dbReference type="NCBI Taxonomy" id="43151"/>
    <lineage>
        <taxon>Eukaryota</taxon>
        <taxon>Metazoa</taxon>
        <taxon>Ecdysozoa</taxon>
        <taxon>Arthropoda</taxon>
        <taxon>Hexapoda</taxon>
        <taxon>Insecta</taxon>
        <taxon>Pterygota</taxon>
        <taxon>Neoptera</taxon>
        <taxon>Endopterygota</taxon>
        <taxon>Diptera</taxon>
        <taxon>Nematocera</taxon>
        <taxon>Culicoidea</taxon>
        <taxon>Culicidae</taxon>
        <taxon>Anophelinae</taxon>
        <taxon>Anopheles</taxon>
    </lineage>
</organism>
<accession>W5JTA0</accession>
<keyword evidence="1" id="KW-0677">Repeat</keyword>
<reference evidence="4" key="2">
    <citation type="submission" date="2010-05" db="EMBL/GenBank/DDBJ databases">
        <authorList>
            <person name="Almeida L.G."/>
            <person name="Nicolas M.F."/>
            <person name="Souza R.C."/>
            <person name="Vasconcelos A.T.R."/>
        </authorList>
    </citation>
    <scope>NUCLEOTIDE SEQUENCE</scope>
</reference>
<gene>
    <name evidence="4" type="ORF">AND_001704</name>
</gene>
<dbReference type="Proteomes" id="UP000000673">
    <property type="component" value="Unassembled WGS sequence"/>
</dbReference>
<dbReference type="PANTHER" id="PTHR22845">
    <property type="entry name" value="APOPTOTIC PROTEASE-ACTIVATING FACTOR 1"/>
    <property type="match status" value="1"/>
</dbReference>
<reference evidence="5" key="4">
    <citation type="submission" date="2015-06" db="UniProtKB">
        <authorList>
            <consortium name="EnsemblMetazoa"/>
        </authorList>
    </citation>
    <scope>IDENTIFICATION</scope>
</reference>
<evidence type="ECO:0000313" key="6">
    <source>
        <dbReference type="Proteomes" id="UP000000673"/>
    </source>
</evidence>
<dbReference type="OMA" id="VKLWSLW"/>
<dbReference type="Gene3D" id="1.10.10.10">
    <property type="entry name" value="Winged helix-like DNA-binding domain superfamily/Winged helix DNA-binding domain"/>
    <property type="match status" value="1"/>
</dbReference>
<dbReference type="Gene3D" id="1.10.8.430">
    <property type="entry name" value="Helical domain of apoptotic protease-activating factors"/>
    <property type="match status" value="1"/>
</dbReference>
<evidence type="ECO:0000259" key="3">
    <source>
        <dbReference type="Pfam" id="PF17908"/>
    </source>
</evidence>
<dbReference type="Pfam" id="PF17908">
    <property type="entry name" value="APAF1_C"/>
    <property type="match status" value="1"/>
</dbReference>
<sequence>MNDLLCLKMLRSELADLDFYDVEDEMREHRVFTDKECKELLQEPTDISRLDLIFILLESKQIHDSQIVARFMDGLRQDYDWIVDQWDRYRTKDTSLDYTLYNSYRNGSPIPTHNSVSVFRKDQRWIIHKHLMSLRAGASEQRYLFIHGKIGTGKQTLIGEACADFTIVKRMNFNIFYLDLAYCNTDEATLEMLEKLWVQFPNSSEGEDRGIKIIYPSNWIEYWKRIFVRKFDKEFVDSLLVLAHVRDPQLLRHFDFKCKTVVITSNIDVVQAIAESERFLVELPKGFTEAESLELFARALKKKTTMLPAQATLIHRSCQGNPFLINLIALRMSEECRNEVAIDWEQHVNNLRNFRLSNTERITRTIGATLAQFTAEEQQYFWDLVIFRDNVPLSLGVLEMYWQLDRETTESFLSKLERRGLLEKRVCKNKLFYMMQYICYNEIKQPANADISALHRRLLERYSIREKLAHRRELELKDEFPNDDYFHFYIGYHIEQAGDFAMFEELYQDFGFLEQKLRVAGLANTVGDLRKYLGHIFPHHPDPEAMIDTLIDFLMGAECLLSDDARLLQRALNFPGDIAEMAERQVDRFRNRVWFRDVAHCLETSVVKLCNRPVKVRFQDSEHVFVSLESNEIQLANLSVYYSVPPVTFKSCDGDQIKDMQTINPFLVALNARGFLKVWSTRNLPDGPDYRPNGISREAEMTLYAGNGFSAFCVLTQDNRTELIAISRNGLLCVYKVYSPIFRTDKPDIKYPTQIQDAYYLLPLRETSGRAKGSVRRCLFLAKEDGGPIGLIFNMISTSVESKFAEPPVLNVHQQGEGLLFVNKRQIRWRSTKSATEPVVVYENRNGDITCSVLVRMQYDDLRYMVLGTERGISIIDIAERVEIRRMNISHAITDLDVLLLEANMLHVLLASTAKDGNNAMNLYSISLASGNQVVGSQFQLEGTTVFHADMGDGTGAGGSAGGYPVLLNTINRNCTFQQMQLDDGECGSTGHERSFQNENIDAPVTRLVKAGSGYYLGLENGKLLKLSNWTSDSEVEEIVNLETKINYLQCFRAASVESGTISELMVVSSQSRSMVYVDEVEHLSLPDKIRCCYLLYDRFLLIIGDRCSIQIYDLETKLLELVQKEIERSYGASDCLLSERAALILCTADGIVYHLGLPQISIETSSLTPFDELATIPAAPGRRSNDVICSCALSPDAEFLAVGCYDGRIILHMMELQRQLGVLESHKHPVTALHFSNWTDPNAPHILASVGEQIVFWSVDYLVNNQKQDRRSNGVLRHSGRFPVRKTLPGPPSDANCSPTQVAINRRSIGSDSGRSTPLYGSPIQRSFLGERFEESAHWYDKRGSTDKPYLLSCIKLVGRAKQLIVNRDFSKFLTVDDEGFIHYLRFYKPKASQQFLMPPPPALLSPHTAGYSGGSNRSPVMANGSGTNGSGTNGSHA</sequence>
<keyword evidence="6" id="KW-1185">Reference proteome</keyword>
<reference evidence="4" key="3">
    <citation type="journal article" date="2013" name="Nucleic Acids Res.">
        <title>The genome of Anopheles darlingi, the main neotropical malaria vector.</title>
        <authorList>
            <person name="Marinotti O."/>
            <person name="Cerqueira G.C."/>
            <person name="de Almeida L.G."/>
            <person name="Ferro M.I."/>
            <person name="Loreto E.L."/>
            <person name="Zaha A."/>
            <person name="Teixeira S.M."/>
            <person name="Wespiser A.R."/>
            <person name="Almeida E Silva A."/>
            <person name="Schlindwein A.D."/>
            <person name="Pacheco A.C."/>
            <person name="Silva A.L."/>
            <person name="Graveley B.R."/>
            <person name="Walenz B.P."/>
            <person name="Lima Bde A."/>
            <person name="Ribeiro C.A."/>
            <person name="Nunes-Silva C.G."/>
            <person name="de Carvalho C.R."/>
            <person name="Soares C.M."/>
            <person name="de Menezes C.B."/>
            <person name="Matiolli C."/>
            <person name="Caffrey D."/>
            <person name="Araujo D.A."/>
            <person name="de Oliveira D.M."/>
            <person name="Golenbock D."/>
            <person name="Grisard E.C."/>
            <person name="Fantinatti-Garboggini F."/>
            <person name="de Carvalho F.M."/>
            <person name="Barcellos F.G."/>
            <person name="Prosdocimi F."/>
            <person name="May G."/>
            <person name="Azevedo Junior G.M."/>
            <person name="Guimaraes G.M."/>
            <person name="Goldman G.H."/>
            <person name="Padilha I.Q."/>
            <person name="Batista Jda S."/>
            <person name="Ferro J.A."/>
            <person name="Ribeiro J.M."/>
            <person name="Fietto J.L."/>
            <person name="Dabbas K.M."/>
            <person name="Cerdeira L."/>
            <person name="Agnez-Lima L.F."/>
            <person name="Brocchi M."/>
            <person name="de Carvalho M.O."/>
            <person name="Teixeira Mde M."/>
            <person name="Diniz Maia Mde M."/>
            <person name="Goldman M.H."/>
            <person name="Cruz Schneider M.P."/>
            <person name="Felipe M.S."/>
            <person name="Hungria M."/>
            <person name="Nicolas M.F."/>
            <person name="Pereira M."/>
            <person name="Montes M.A."/>
            <person name="Cantao M.E."/>
            <person name="Vincentz M."/>
            <person name="Rafael M.S."/>
            <person name="Silverman N."/>
            <person name="Stoco P.H."/>
            <person name="Souza R.C."/>
            <person name="Vicentini R."/>
            <person name="Gazzinelli R.T."/>
            <person name="Neves Rde O."/>
            <person name="Silva R."/>
            <person name="Astolfi-Filho S."/>
            <person name="Maciel T.E."/>
            <person name="Urmenyi T.P."/>
            <person name="Tadei W.P."/>
            <person name="Camargo E.P."/>
            <person name="de Vasconcelos A.T."/>
        </authorList>
    </citation>
    <scope>NUCLEOTIDE SEQUENCE</scope>
</reference>
<dbReference type="Gene3D" id="2.130.10.10">
    <property type="entry name" value="YVTN repeat-like/Quinoprotein amine dehydrogenase"/>
    <property type="match status" value="1"/>
</dbReference>
<dbReference type="InterPro" id="IPR036388">
    <property type="entry name" value="WH-like_DNA-bd_sf"/>
</dbReference>
<dbReference type="InterPro" id="IPR041452">
    <property type="entry name" value="APAF1_C"/>
</dbReference>
<dbReference type="InterPro" id="IPR027417">
    <property type="entry name" value="P-loop_NTPase"/>
</dbReference>
<dbReference type="GO" id="GO:0005829">
    <property type="term" value="C:cytosol"/>
    <property type="evidence" value="ECO:0007669"/>
    <property type="project" value="UniProtKB-ARBA"/>
</dbReference>
<dbReference type="SMART" id="SM00320">
    <property type="entry name" value="WD40"/>
    <property type="match status" value="3"/>
</dbReference>
<dbReference type="InterPro" id="IPR036322">
    <property type="entry name" value="WD40_repeat_dom_sf"/>
</dbReference>
<dbReference type="GO" id="GO:0043531">
    <property type="term" value="F:ADP binding"/>
    <property type="evidence" value="ECO:0007669"/>
    <property type="project" value="InterPro"/>
</dbReference>
<dbReference type="GO" id="GO:0006915">
    <property type="term" value="P:apoptotic process"/>
    <property type="evidence" value="ECO:0007669"/>
    <property type="project" value="UniProtKB-KW"/>
</dbReference>
<dbReference type="SUPFAM" id="SSF50978">
    <property type="entry name" value="WD40 repeat-like"/>
    <property type="match status" value="2"/>
</dbReference>
<dbReference type="VEuPathDB" id="VectorBase:ADAC001704"/>
<dbReference type="EnsemblMetazoa" id="ADAC001704-RA">
    <property type="protein sequence ID" value="ADAC001704-PA"/>
    <property type="gene ID" value="ADAC001704"/>
</dbReference>
<proteinExistence type="predicted"/>
<dbReference type="FunCoup" id="W5JTA0">
    <property type="interactions" value="9"/>
</dbReference>
<feature type="region of interest" description="Disordered" evidence="2">
    <location>
        <begin position="1409"/>
        <end position="1439"/>
    </location>
</feature>
<dbReference type="VEuPathDB" id="VectorBase:ADAR2_004453"/>
<dbReference type="HOGENOM" id="CLU_248857_0_0_1"/>
<dbReference type="PANTHER" id="PTHR22845:SF5">
    <property type="entry name" value="APOPTOTIC PROTEASE-ACTIVATING FACTOR 1"/>
    <property type="match status" value="1"/>
</dbReference>
<feature type="domain" description="APAF-1 helical" evidence="3">
    <location>
        <begin position="452"/>
        <end position="573"/>
    </location>
</feature>
<dbReference type="SUPFAM" id="SSF52540">
    <property type="entry name" value="P-loop containing nucleoside triphosphate hydrolases"/>
    <property type="match status" value="1"/>
</dbReference>
<name>W5JTA0_ANODA</name>
<dbReference type="EMBL" id="ADMH02000433">
    <property type="protein sequence ID" value="ETN66508.1"/>
    <property type="molecule type" value="Genomic_DNA"/>
</dbReference>
<dbReference type="InterPro" id="IPR001680">
    <property type="entry name" value="WD40_rpt"/>
</dbReference>
<dbReference type="Gene3D" id="3.40.50.300">
    <property type="entry name" value="P-loop containing nucleotide triphosphate hydrolases"/>
    <property type="match status" value="1"/>
</dbReference>
<evidence type="ECO:0000313" key="5">
    <source>
        <dbReference type="EnsemblMetazoa" id="ADAC001704-PA"/>
    </source>
</evidence>
<evidence type="ECO:0000256" key="2">
    <source>
        <dbReference type="SAM" id="MobiDB-lite"/>
    </source>
</evidence>
<evidence type="ECO:0000313" key="4">
    <source>
        <dbReference type="EMBL" id="ETN66508.1"/>
    </source>
</evidence>
<protein>
    <recommendedName>
        <fullName evidence="3">APAF-1 helical domain-containing protein</fullName>
    </recommendedName>
</protein>
<reference evidence="4 6" key="1">
    <citation type="journal article" date="2010" name="BMC Genomics">
        <title>Combination of measures distinguishes pre-miRNAs from other stem-loops in the genome of the newly sequenced Anopheles darlingi.</title>
        <authorList>
            <person name="Mendes N.D."/>
            <person name="Freitas A.T."/>
            <person name="Vasconcelos A.T."/>
            <person name="Sagot M.F."/>
        </authorList>
    </citation>
    <scope>NUCLEOTIDE SEQUENCE</scope>
</reference>
<dbReference type="eggNOG" id="KOG4658">
    <property type="taxonomic scope" value="Eukaryota"/>
</dbReference>
<dbReference type="InterPro" id="IPR015943">
    <property type="entry name" value="WD40/YVTN_repeat-like_dom_sf"/>
</dbReference>